<evidence type="ECO:0000256" key="2">
    <source>
        <dbReference type="ARBA" id="ARBA00023315"/>
    </source>
</evidence>
<evidence type="ECO:0000313" key="5">
    <source>
        <dbReference type="Proteomes" id="UP001334005"/>
    </source>
</evidence>
<keyword evidence="2" id="KW-0012">Acyltransferase</keyword>
<dbReference type="InterPro" id="IPR016181">
    <property type="entry name" value="Acyl_CoA_acyltransferase"/>
</dbReference>
<evidence type="ECO:0000256" key="1">
    <source>
        <dbReference type="ARBA" id="ARBA00022679"/>
    </source>
</evidence>
<dbReference type="SUPFAM" id="SSF55729">
    <property type="entry name" value="Acyl-CoA N-acyltransferases (Nat)"/>
    <property type="match status" value="1"/>
</dbReference>
<protein>
    <submittedName>
        <fullName evidence="4">GNAT family N-acetyltransferase</fullName>
    </submittedName>
</protein>
<dbReference type="Gene3D" id="3.40.630.30">
    <property type="match status" value="1"/>
</dbReference>
<comment type="caution">
    <text evidence="4">The sequence shown here is derived from an EMBL/GenBank/DDBJ whole genome shotgun (WGS) entry which is preliminary data.</text>
</comment>
<keyword evidence="1" id="KW-0808">Transferase</keyword>
<gene>
    <name evidence="4" type="ORF">QFI66_017895</name>
</gene>
<dbReference type="PROSITE" id="PS51186">
    <property type="entry name" value="GNAT"/>
    <property type="match status" value="1"/>
</dbReference>
<dbReference type="EMBL" id="JARXNH020000057">
    <property type="protein sequence ID" value="MEK0249964.1"/>
    <property type="molecule type" value="Genomic_DNA"/>
</dbReference>
<dbReference type="InterPro" id="IPR000182">
    <property type="entry name" value="GNAT_dom"/>
</dbReference>
<dbReference type="CDD" id="cd04301">
    <property type="entry name" value="NAT_SF"/>
    <property type="match status" value="1"/>
</dbReference>
<proteinExistence type="predicted"/>
<feature type="domain" description="N-acetyltransferase" evidence="3">
    <location>
        <begin position="2"/>
        <end position="166"/>
    </location>
</feature>
<dbReference type="Proteomes" id="UP001334005">
    <property type="component" value="Unassembled WGS sequence"/>
</dbReference>
<dbReference type="Pfam" id="PF00583">
    <property type="entry name" value="Acetyltransf_1"/>
    <property type="match status" value="1"/>
</dbReference>
<evidence type="ECO:0000313" key="4">
    <source>
        <dbReference type="EMBL" id="MEK0249964.1"/>
    </source>
</evidence>
<sequence>MMIFRTMQEADYAAWLAYFIPDYAAEIAENYGLSAQDARAQAQQEIAESLPDGASTPGQVLLCLIERVGDAEQRVGYLWYKPDAKMRSAFICDFYIHAASQGKGLGKQAMAALENDLRQQGFVQIKLRVAGDNARARRLYEASGFGVTGVNMSKNIGAGSWGKMTTGGK</sequence>
<evidence type="ECO:0000259" key="3">
    <source>
        <dbReference type="PROSITE" id="PS51186"/>
    </source>
</evidence>
<keyword evidence="5" id="KW-1185">Reference proteome</keyword>
<dbReference type="PANTHER" id="PTHR43420">
    <property type="entry name" value="ACETYLTRANSFERASE"/>
    <property type="match status" value="1"/>
</dbReference>
<accession>A0ABU8Z946</accession>
<dbReference type="RefSeq" id="WP_331835247.1">
    <property type="nucleotide sequence ID" value="NZ_JARXNH020000057.1"/>
</dbReference>
<reference evidence="4 5" key="1">
    <citation type="submission" date="2024-03" db="EMBL/GenBank/DDBJ databases">
        <title>Two novel Raoultella species associated with bleeding cankers of broadleaf hosts, Raoultella scottia sp. nov. and Raoultella lignicola sp. nov.</title>
        <authorList>
            <person name="Brady C.L."/>
        </authorList>
    </citation>
    <scope>NUCLEOTIDE SEQUENCE [LARGE SCALE GENOMIC DNA]</scope>
    <source>
        <strain evidence="4 5">BAC 10a-01-01</strain>
    </source>
</reference>
<dbReference type="InterPro" id="IPR050680">
    <property type="entry name" value="YpeA/RimI_acetyltransf"/>
</dbReference>
<name>A0ABU8Z946_9ENTR</name>
<organism evidence="4 5">
    <name type="scientific">Raoultella scottii</name>
    <dbReference type="NCBI Taxonomy" id="3040937"/>
    <lineage>
        <taxon>Bacteria</taxon>
        <taxon>Pseudomonadati</taxon>
        <taxon>Pseudomonadota</taxon>
        <taxon>Gammaproteobacteria</taxon>
        <taxon>Enterobacterales</taxon>
        <taxon>Enterobacteriaceae</taxon>
        <taxon>Klebsiella/Raoultella group</taxon>
        <taxon>Raoultella</taxon>
    </lineage>
</organism>